<evidence type="ECO:0000256" key="4">
    <source>
        <dbReference type="ARBA" id="ARBA00022840"/>
    </source>
</evidence>
<reference evidence="6" key="1">
    <citation type="submission" date="2023-08" db="EMBL/GenBank/DDBJ databases">
        <title>The draft genome of Tsukamurella strandjordii strain 050030.</title>
        <authorList>
            <person name="Zhao F."/>
            <person name="Feng Y."/>
            <person name="Zong Z."/>
        </authorList>
    </citation>
    <scope>NUCLEOTIDE SEQUENCE</scope>
    <source>
        <strain evidence="6">050030</strain>
    </source>
</reference>
<dbReference type="InterPro" id="IPR011009">
    <property type="entry name" value="Kinase-like_dom_sf"/>
</dbReference>
<dbReference type="Proteomes" id="UP001178281">
    <property type="component" value="Unassembled WGS sequence"/>
</dbReference>
<dbReference type="InterPro" id="IPR051409">
    <property type="entry name" value="Atypical_kinase_ADCK"/>
</dbReference>
<dbReference type="GO" id="GO:0016740">
    <property type="term" value="F:transferase activity"/>
    <property type="evidence" value="ECO:0007669"/>
    <property type="project" value="UniProtKB-KW"/>
</dbReference>
<keyword evidence="3" id="KW-0547">Nucleotide-binding</keyword>
<dbReference type="AlphaFoldDB" id="A0AA90NR61"/>
<dbReference type="PANTHER" id="PTHR43851:SF3">
    <property type="entry name" value="COENZYME Q8"/>
    <property type="match status" value="1"/>
</dbReference>
<dbReference type="Pfam" id="PF03109">
    <property type="entry name" value="ABC1"/>
    <property type="match status" value="1"/>
</dbReference>
<keyword evidence="4" id="KW-0067">ATP-binding</keyword>
<dbReference type="RefSeq" id="WP_220656183.1">
    <property type="nucleotide sequence ID" value="NZ_CBCSFC010000002.1"/>
</dbReference>
<evidence type="ECO:0000256" key="2">
    <source>
        <dbReference type="ARBA" id="ARBA00022679"/>
    </source>
</evidence>
<dbReference type="EMBL" id="JAUTIX010000005">
    <property type="protein sequence ID" value="MDP0399259.1"/>
    <property type="molecule type" value="Genomic_DNA"/>
</dbReference>
<gene>
    <name evidence="6" type="ORF">Q7X28_15130</name>
</gene>
<evidence type="ECO:0000256" key="1">
    <source>
        <dbReference type="ARBA" id="ARBA00009670"/>
    </source>
</evidence>
<dbReference type="InterPro" id="IPR034646">
    <property type="entry name" value="ADCK3_dom"/>
</dbReference>
<comment type="similarity">
    <text evidence="1">Belongs to the protein kinase superfamily. ADCK protein kinase family.</text>
</comment>
<evidence type="ECO:0000259" key="5">
    <source>
        <dbReference type="Pfam" id="PF03109"/>
    </source>
</evidence>
<name>A0AA90NR61_9ACTN</name>
<dbReference type="InterPro" id="IPR004147">
    <property type="entry name" value="ABC1_dom"/>
</dbReference>
<dbReference type="CDD" id="cd13970">
    <property type="entry name" value="ABC1_ADCK3"/>
    <property type="match status" value="1"/>
</dbReference>
<feature type="domain" description="ABC1 atypical kinase-like" evidence="5">
    <location>
        <begin position="93"/>
        <end position="309"/>
    </location>
</feature>
<evidence type="ECO:0000256" key="3">
    <source>
        <dbReference type="ARBA" id="ARBA00022741"/>
    </source>
</evidence>
<dbReference type="PANTHER" id="PTHR43851">
    <property type="match status" value="1"/>
</dbReference>
<evidence type="ECO:0000313" key="7">
    <source>
        <dbReference type="Proteomes" id="UP001178281"/>
    </source>
</evidence>
<accession>A0AA90NR61</accession>
<sequence length="438" mass="47760">MSEITRGGAKRTAKLAGLPLGMAGRTAVGWGKRLAGADKDDVNAELQAKAAEQLFAVLGELKGGAMKLGQAMSVMEAAVPPEFSEPYREALAKLQNEAPPMPAATVHKVLSQQLGTGWRDRFQSFDDTAAASASIGQVHRGVWGDGREVAVKVQYPGADEALRADLKALGRLSSVIKPLTPGADIKSLVQELTDRTEAELDYRYEATNQRKFAKAFDGDPNVLVPKVIASAPKVIISEWVTGRPLRDVIAHGTQQERDDAAAKLTEFEVSAPARTGLLHGDPHPGNFMIAPDGRLIALDFGAVAEYPGGIPPAVGQILRLARDEDYEALFPLLRSQGFIPPRLDITPEEIRSYLAPYVDPLRSESFHFTRKWLMRVANTSTDVRSEQFQTGRKLSLPPEYVMLFRVLLGMVGICSQMEAEAPYRGIVEHWVPLLDSED</sequence>
<organism evidence="6 7">
    <name type="scientific">Tsukamurella strandjordii</name>
    <dbReference type="NCBI Taxonomy" id="147577"/>
    <lineage>
        <taxon>Bacteria</taxon>
        <taxon>Bacillati</taxon>
        <taxon>Actinomycetota</taxon>
        <taxon>Actinomycetes</taxon>
        <taxon>Mycobacteriales</taxon>
        <taxon>Tsukamurellaceae</taxon>
        <taxon>Tsukamurella</taxon>
    </lineage>
</organism>
<protein>
    <submittedName>
        <fullName evidence="6">AarF/UbiB family protein</fullName>
    </submittedName>
</protein>
<keyword evidence="2" id="KW-0808">Transferase</keyword>
<keyword evidence="7" id="KW-1185">Reference proteome</keyword>
<proteinExistence type="inferred from homology"/>
<comment type="caution">
    <text evidence="6">The sequence shown here is derived from an EMBL/GenBank/DDBJ whole genome shotgun (WGS) entry which is preliminary data.</text>
</comment>
<dbReference type="SUPFAM" id="SSF56112">
    <property type="entry name" value="Protein kinase-like (PK-like)"/>
    <property type="match status" value="1"/>
</dbReference>
<dbReference type="GO" id="GO:0005524">
    <property type="term" value="F:ATP binding"/>
    <property type="evidence" value="ECO:0007669"/>
    <property type="project" value="UniProtKB-KW"/>
</dbReference>
<evidence type="ECO:0000313" key="6">
    <source>
        <dbReference type="EMBL" id="MDP0399259.1"/>
    </source>
</evidence>